<gene>
    <name evidence="2" type="ORF">COCCADRAFT_84815</name>
</gene>
<reference evidence="2 3" key="1">
    <citation type="journal article" date="2013" name="PLoS Genet.">
        <title>Comparative genome structure, secondary metabolite, and effector coding capacity across Cochliobolus pathogens.</title>
        <authorList>
            <person name="Condon B.J."/>
            <person name="Leng Y."/>
            <person name="Wu D."/>
            <person name="Bushley K.E."/>
            <person name="Ohm R.A."/>
            <person name="Otillar R."/>
            <person name="Martin J."/>
            <person name="Schackwitz W."/>
            <person name="Grimwood J."/>
            <person name="MohdZainudin N."/>
            <person name="Xue C."/>
            <person name="Wang R."/>
            <person name="Manning V.A."/>
            <person name="Dhillon B."/>
            <person name="Tu Z.J."/>
            <person name="Steffenson B.J."/>
            <person name="Salamov A."/>
            <person name="Sun H."/>
            <person name="Lowry S."/>
            <person name="LaButti K."/>
            <person name="Han J."/>
            <person name="Copeland A."/>
            <person name="Lindquist E."/>
            <person name="Barry K."/>
            <person name="Schmutz J."/>
            <person name="Baker S.E."/>
            <person name="Ciuffetti L.M."/>
            <person name="Grigoriev I.V."/>
            <person name="Zhong S."/>
            <person name="Turgeon B.G."/>
        </authorList>
    </citation>
    <scope>NUCLEOTIDE SEQUENCE [LARGE SCALE GENOMIC DNA]</scope>
    <source>
        <strain evidence="2 3">26-R-13</strain>
    </source>
</reference>
<evidence type="ECO:0000256" key="1">
    <source>
        <dbReference type="SAM" id="MobiDB-lite"/>
    </source>
</evidence>
<dbReference type="KEGG" id="bze:COCCADRAFT_84815"/>
<dbReference type="GeneID" id="19151837"/>
<organism evidence="2 3">
    <name type="scientific">Cochliobolus carbonum (strain 26-R-13)</name>
    <name type="common">Maize leaf spot fungus</name>
    <name type="synonym">Bipolaris zeicola</name>
    <dbReference type="NCBI Taxonomy" id="930089"/>
    <lineage>
        <taxon>Eukaryota</taxon>
        <taxon>Fungi</taxon>
        <taxon>Dikarya</taxon>
        <taxon>Ascomycota</taxon>
        <taxon>Pezizomycotina</taxon>
        <taxon>Dothideomycetes</taxon>
        <taxon>Pleosporomycetidae</taxon>
        <taxon>Pleosporales</taxon>
        <taxon>Pleosporineae</taxon>
        <taxon>Pleosporaceae</taxon>
        <taxon>Bipolaris</taxon>
    </lineage>
</organism>
<evidence type="ECO:0000313" key="2">
    <source>
        <dbReference type="EMBL" id="EUC37700.1"/>
    </source>
</evidence>
<name>W6YJG0_COCC2</name>
<evidence type="ECO:0000313" key="3">
    <source>
        <dbReference type="Proteomes" id="UP000053841"/>
    </source>
</evidence>
<sequence length="72" mass="8674">MFRHPHRTPHARADVHPHRRASYQHSGYDIRWAETLLWLKKIILRRRTDVAESRGLIQDETRANLDPQLIRL</sequence>
<protein>
    <submittedName>
        <fullName evidence="2">Uncharacterized protein</fullName>
    </submittedName>
</protein>
<dbReference type="AlphaFoldDB" id="W6YJG0"/>
<feature type="compositionally biased region" description="Basic residues" evidence="1">
    <location>
        <begin position="1"/>
        <end position="10"/>
    </location>
</feature>
<dbReference type="RefSeq" id="XP_007707965.1">
    <property type="nucleotide sequence ID" value="XM_007709775.1"/>
</dbReference>
<accession>W6YJG0</accession>
<dbReference type="HOGENOM" id="CLU_2721851_0_0_1"/>
<keyword evidence="3" id="KW-1185">Reference proteome</keyword>
<dbReference type="Proteomes" id="UP000053841">
    <property type="component" value="Unassembled WGS sequence"/>
</dbReference>
<proteinExistence type="predicted"/>
<dbReference type="EMBL" id="KI964548">
    <property type="protein sequence ID" value="EUC37700.1"/>
    <property type="molecule type" value="Genomic_DNA"/>
</dbReference>
<feature type="region of interest" description="Disordered" evidence="1">
    <location>
        <begin position="1"/>
        <end position="22"/>
    </location>
</feature>